<dbReference type="EMBL" id="AP018553">
    <property type="protein sequence ID" value="BBD71941.1"/>
    <property type="molecule type" value="Genomic_DNA"/>
</dbReference>
<evidence type="ECO:0000256" key="5">
    <source>
        <dbReference type="RuleBase" id="RU003671"/>
    </source>
</evidence>
<evidence type="ECO:0000256" key="2">
    <source>
        <dbReference type="ARBA" id="ARBA00022705"/>
    </source>
</evidence>
<dbReference type="KEGG" id="sacd:HS1genome_0330"/>
<protein>
    <recommendedName>
        <fullName evidence="4">DNA polymerase sliding clamp</fullName>
    </recommendedName>
    <alternativeName>
        <fullName evidence="4">Proliferating cell nuclear antigen homolog</fullName>
        <shortName evidence="4">PCNA</shortName>
    </alternativeName>
</protein>
<dbReference type="OrthoDB" id="14749at2157"/>
<dbReference type="PANTHER" id="PTHR11352:SF0">
    <property type="entry name" value="PROLIFERATING CELL NUCLEAR ANTIGEN"/>
    <property type="match status" value="1"/>
</dbReference>
<dbReference type="AlphaFoldDB" id="A0A348B189"/>
<dbReference type="RefSeq" id="WP_126449243.1">
    <property type="nucleotide sequence ID" value="NZ_AP018553.1"/>
</dbReference>
<feature type="domain" description="Proliferating cell nuclear antigen PCNA C-terminal" evidence="8">
    <location>
        <begin position="127"/>
        <end position="242"/>
    </location>
</feature>
<dbReference type="GO" id="GO:0006272">
    <property type="term" value="P:leading strand elongation"/>
    <property type="evidence" value="ECO:0007669"/>
    <property type="project" value="TreeGrafter"/>
</dbReference>
<dbReference type="GO" id="GO:0003677">
    <property type="term" value="F:DNA binding"/>
    <property type="evidence" value="ECO:0007669"/>
    <property type="project" value="UniProtKB-UniRule"/>
</dbReference>
<gene>
    <name evidence="4" type="primary">pcn</name>
    <name evidence="10" type="ORF">GCM10007116_06680</name>
    <name evidence="9" type="ORF">HS1genome_0330</name>
</gene>
<dbReference type="EMBL" id="BMQS01000005">
    <property type="protein sequence ID" value="GGT91626.1"/>
    <property type="molecule type" value="Genomic_DNA"/>
</dbReference>
<dbReference type="GO" id="GO:0030337">
    <property type="term" value="F:DNA polymerase processivity factor activity"/>
    <property type="evidence" value="ECO:0007669"/>
    <property type="project" value="UniProtKB-UniRule"/>
</dbReference>
<dbReference type="PRINTS" id="PR00339">
    <property type="entry name" value="PCNACYCLIN"/>
</dbReference>
<dbReference type="GO" id="GO:0006275">
    <property type="term" value="P:regulation of DNA replication"/>
    <property type="evidence" value="ECO:0007669"/>
    <property type="project" value="UniProtKB-UniRule"/>
</dbReference>
<dbReference type="PANTHER" id="PTHR11352">
    <property type="entry name" value="PROLIFERATING CELL NUCLEAR ANTIGEN"/>
    <property type="match status" value="1"/>
</dbReference>
<comment type="subunit">
    <text evidence="4">Homotrimer. The subunits circularize to form a toroid; DNA passes through its center. Replication factor C (RFC) is required to load the toroid on the DNA.</text>
</comment>
<keyword evidence="2 4" id="KW-0235">DNA replication</keyword>
<dbReference type="PROSITE" id="PS01251">
    <property type="entry name" value="PCNA_1"/>
    <property type="match status" value="1"/>
</dbReference>
<reference evidence="9" key="3">
    <citation type="journal article" date="2019" name="BMC Res. Notes">
        <title>Complete genome sequence of the Sulfodiicoccus acidiphilus strain HS-1T, the first crenarchaeon that lacks polB3, isolated from an acidic hot spring in Ohwaku-dani, Hakone, Japan.</title>
        <authorList>
            <person name="Sakai H.D."/>
            <person name="Kurosawa N."/>
        </authorList>
    </citation>
    <scope>NUCLEOTIDE SEQUENCE</scope>
    <source>
        <strain evidence="9">HS-1</strain>
    </source>
</reference>
<evidence type="ECO:0000256" key="4">
    <source>
        <dbReference type="HAMAP-Rule" id="MF_00317"/>
    </source>
</evidence>
<dbReference type="GeneID" id="38665832"/>
<evidence type="ECO:0000313" key="9">
    <source>
        <dbReference type="EMBL" id="BBD71941.1"/>
    </source>
</evidence>
<evidence type="ECO:0000256" key="6">
    <source>
        <dbReference type="RuleBase" id="RU003673"/>
    </source>
</evidence>
<evidence type="ECO:0000313" key="11">
    <source>
        <dbReference type="Proteomes" id="UP000276741"/>
    </source>
</evidence>
<reference evidence="10" key="4">
    <citation type="submission" date="2020-09" db="EMBL/GenBank/DDBJ databases">
        <authorList>
            <person name="Sun Q."/>
            <person name="Ohkuma M."/>
        </authorList>
    </citation>
    <scope>NUCLEOTIDE SEQUENCE</scope>
    <source>
        <strain evidence="10">JCM 31740</strain>
    </source>
</reference>
<dbReference type="SUPFAM" id="SSF55979">
    <property type="entry name" value="DNA clamp"/>
    <property type="match status" value="2"/>
</dbReference>
<evidence type="ECO:0000256" key="3">
    <source>
        <dbReference type="ARBA" id="ARBA00023125"/>
    </source>
</evidence>
<dbReference type="HAMAP" id="MF_00317">
    <property type="entry name" value="DNApol_clamp_arch"/>
    <property type="match status" value="1"/>
</dbReference>
<dbReference type="Pfam" id="PF02747">
    <property type="entry name" value="PCNA_C"/>
    <property type="match status" value="1"/>
</dbReference>
<keyword evidence="3 4" id="KW-0238">DNA-binding</keyword>
<name>A0A348B189_9CREN</name>
<dbReference type="Proteomes" id="UP000616143">
    <property type="component" value="Unassembled WGS sequence"/>
</dbReference>
<reference evidence="10" key="1">
    <citation type="journal article" date="2014" name="Int. J. Syst. Evol. Microbiol.">
        <title>Complete genome sequence of Corynebacterium casei LMG S-19264T (=DSM 44701T), isolated from a smear-ripened cheese.</title>
        <authorList>
            <consortium name="US DOE Joint Genome Institute (JGI-PGF)"/>
            <person name="Walter F."/>
            <person name="Albersmeier A."/>
            <person name="Kalinowski J."/>
            <person name="Ruckert C."/>
        </authorList>
    </citation>
    <scope>NUCLEOTIDE SEQUENCE</scope>
    <source>
        <strain evidence="10">JCM 31740</strain>
    </source>
</reference>
<reference evidence="11" key="2">
    <citation type="submission" date="2018-04" db="EMBL/GenBank/DDBJ databases">
        <title>Complete genome sequence of Sulfodiicoccus acidiphilus strain HS-1.</title>
        <authorList>
            <person name="Sakai H.D."/>
            <person name="Kurosawa N."/>
        </authorList>
    </citation>
    <scope>NUCLEOTIDE SEQUENCE [LARGE SCALE GENOMIC DNA]</scope>
    <source>
        <strain evidence="11">HS-1</strain>
    </source>
</reference>
<comment type="similarity">
    <text evidence="1 4 5">Belongs to the PCNA family.</text>
</comment>
<evidence type="ECO:0000256" key="1">
    <source>
        <dbReference type="ARBA" id="ARBA00010462"/>
    </source>
</evidence>
<comment type="function">
    <text evidence="6">Sliding clamp subunit. Responsible for tethering the catalytic subunit of DNA polymerase to DNA during high-speed replication.</text>
</comment>
<dbReference type="CDD" id="cd00577">
    <property type="entry name" value="PCNA"/>
    <property type="match status" value="1"/>
</dbReference>
<dbReference type="InterPro" id="IPR022648">
    <property type="entry name" value="Pr_cel_nuc_antig_N"/>
</dbReference>
<proteinExistence type="inferred from homology"/>
<feature type="domain" description="Proliferating cell nuclear antigen PCNA N-terminal" evidence="7">
    <location>
        <begin position="8"/>
        <end position="94"/>
    </location>
</feature>
<dbReference type="InterPro" id="IPR022659">
    <property type="entry name" value="Pr_cel_nuc_antig_CS"/>
</dbReference>
<dbReference type="InterPro" id="IPR000730">
    <property type="entry name" value="Pr_cel_nuc_antig"/>
</dbReference>
<evidence type="ECO:0000259" key="8">
    <source>
        <dbReference type="Pfam" id="PF02747"/>
    </source>
</evidence>
<organism evidence="9 11">
    <name type="scientific">Sulfodiicoccus acidiphilus</name>
    <dbReference type="NCBI Taxonomy" id="1670455"/>
    <lineage>
        <taxon>Archaea</taxon>
        <taxon>Thermoproteota</taxon>
        <taxon>Thermoprotei</taxon>
        <taxon>Sulfolobales</taxon>
        <taxon>Sulfolobaceae</taxon>
        <taxon>Sulfodiicoccus</taxon>
    </lineage>
</organism>
<dbReference type="Proteomes" id="UP000276741">
    <property type="component" value="Chromosome"/>
</dbReference>
<dbReference type="InterPro" id="IPR046938">
    <property type="entry name" value="DNA_clamp_sf"/>
</dbReference>
<comment type="function">
    <text evidence="4">Sliding clamp subunit that acts as a moving platform for DNA processing. Responsible for tethering the catalytic subunit of DNA polymerase and other proteins to DNA during high-speed replication.</text>
</comment>
<evidence type="ECO:0000313" key="10">
    <source>
        <dbReference type="EMBL" id="GGT91626.1"/>
    </source>
</evidence>
<accession>A0A348B189</accession>
<dbReference type="Gene3D" id="3.70.10.10">
    <property type="match status" value="1"/>
</dbReference>
<dbReference type="Pfam" id="PF00705">
    <property type="entry name" value="PCNA_N"/>
    <property type="match status" value="1"/>
</dbReference>
<sequence>MKVVYSDALSFRSLVQTISSLVDEAAFTFDRDGVVVVAMDPAHVSMITVKLGTVFFSSYDVAEKFVFGFNTQYLLRLLKFLRKGDALEISSDPSGLVILNVNGKVPRRFLLRNLSVSSPNLPQLKMEFDVRAVVSSEALFRAIDQASAVSDAVTFTVDESSLRIVAGEENALEVELSKDMGALREVSMKKKSTASYSLDYLNGITGLGRMSKEVELQFSEEKPLQLNFPVDGGNVTYLLAPKLS</sequence>
<evidence type="ECO:0000259" key="7">
    <source>
        <dbReference type="Pfam" id="PF00705"/>
    </source>
</evidence>
<dbReference type="InterPro" id="IPR022649">
    <property type="entry name" value="Pr_cel_nuc_antig_C"/>
</dbReference>
<keyword evidence="11" id="KW-1185">Reference proteome</keyword>